<evidence type="ECO:0000313" key="8">
    <source>
        <dbReference type="Proteomes" id="UP000297245"/>
    </source>
</evidence>
<dbReference type="InterPro" id="IPR039577">
    <property type="entry name" value="Rad18"/>
</dbReference>
<name>A0A4S8MSH8_DENBC</name>
<dbReference type="GO" id="GO:0003697">
    <property type="term" value="F:single-stranded DNA binding"/>
    <property type="evidence" value="ECO:0007669"/>
    <property type="project" value="InterPro"/>
</dbReference>
<dbReference type="PROSITE" id="PS50089">
    <property type="entry name" value="ZF_RING_2"/>
    <property type="match status" value="1"/>
</dbReference>
<dbReference type="OrthoDB" id="6105938at2759"/>
<evidence type="ECO:0000313" key="7">
    <source>
        <dbReference type="EMBL" id="THV06087.1"/>
    </source>
</evidence>
<feature type="compositionally biased region" description="Polar residues" evidence="5">
    <location>
        <begin position="15"/>
        <end position="24"/>
    </location>
</feature>
<feature type="domain" description="RING-type" evidence="6">
    <location>
        <begin position="97"/>
        <end position="138"/>
    </location>
</feature>
<dbReference type="Pfam" id="PF00097">
    <property type="entry name" value="zf-C3HC4"/>
    <property type="match status" value="1"/>
</dbReference>
<evidence type="ECO:0000256" key="5">
    <source>
        <dbReference type="SAM" id="MobiDB-lite"/>
    </source>
</evidence>
<keyword evidence="2 4" id="KW-0863">Zinc-finger</keyword>
<dbReference type="InterPro" id="IPR001841">
    <property type="entry name" value="Znf_RING"/>
</dbReference>
<evidence type="ECO:0000259" key="6">
    <source>
        <dbReference type="PROSITE" id="PS50089"/>
    </source>
</evidence>
<dbReference type="InterPro" id="IPR013083">
    <property type="entry name" value="Znf_RING/FYVE/PHD"/>
</dbReference>
<evidence type="ECO:0000256" key="2">
    <source>
        <dbReference type="ARBA" id="ARBA00022771"/>
    </source>
</evidence>
<sequence length="239" mass="26847">MLVRPHTAPADSIPDNRSGSIDTSTRSDTERSHLSRFHDVNSSNRLKFDSPPVDAPTTNSEPSSKRRRSCSPSVFPNKKAKAKQDELLDDLSDEISCPICFDLLVGAHLLNPCGHTLCGPCSYTWITLKKQTTCPVCRTKCCHYKSLIPNIIVDNIVEKYIEIQVARGDEVWDVGGSKRIDWEQRLDKWRRNVNCTRAPPKKVQPTQNIVDPDILFGMHAIQSSNTHVPRSIFELLAGQ</sequence>
<dbReference type="EMBL" id="ML179045">
    <property type="protein sequence ID" value="THV06087.1"/>
    <property type="molecule type" value="Genomic_DNA"/>
</dbReference>
<evidence type="ECO:0000256" key="3">
    <source>
        <dbReference type="ARBA" id="ARBA00022833"/>
    </source>
</evidence>
<accession>A0A4S8MSH8</accession>
<keyword evidence="8" id="KW-1185">Reference proteome</keyword>
<dbReference type="GO" id="GO:0006301">
    <property type="term" value="P:DNA damage tolerance"/>
    <property type="evidence" value="ECO:0007669"/>
    <property type="project" value="InterPro"/>
</dbReference>
<dbReference type="AlphaFoldDB" id="A0A4S8MSH8"/>
<reference evidence="7 8" key="1">
    <citation type="journal article" date="2019" name="Nat. Ecol. Evol.">
        <title>Megaphylogeny resolves global patterns of mushroom evolution.</title>
        <authorList>
            <person name="Varga T."/>
            <person name="Krizsan K."/>
            <person name="Foldi C."/>
            <person name="Dima B."/>
            <person name="Sanchez-Garcia M."/>
            <person name="Sanchez-Ramirez S."/>
            <person name="Szollosi G.J."/>
            <person name="Szarkandi J.G."/>
            <person name="Papp V."/>
            <person name="Albert L."/>
            <person name="Andreopoulos W."/>
            <person name="Angelini C."/>
            <person name="Antonin V."/>
            <person name="Barry K.W."/>
            <person name="Bougher N.L."/>
            <person name="Buchanan P."/>
            <person name="Buyck B."/>
            <person name="Bense V."/>
            <person name="Catcheside P."/>
            <person name="Chovatia M."/>
            <person name="Cooper J."/>
            <person name="Damon W."/>
            <person name="Desjardin D."/>
            <person name="Finy P."/>
            <person name="Geml J."/>
            <person name="Haridas S."/>
            <person name="Hughes K."/>
            <person name="Justo A."/>
            <person name="Karasinski D."/>
            <person name="Kautmanova I."/>
            <person name="Kiss B."/>
            <person name="Kocsube S."/>
            <person name="Kotiranta H."/>
            <person name="LaButti K.M."/>
            <person name="Lechner B.E."/>
            <person name="Liimatainen K."/>
            <person name="Lipzen A."/>
            <person name="Lukacs Z."/>
            <person name="Mihaltcheva S."/>
            <person name="Morgado L.N."/>
            <person name="Niskanen T."/>
            <person name="Noordeloos M.E."/>
            <person name="Ohm R.A."/>
            <person name="Ortiz-Santana B."/>
            <person name="Ovrebo C."/>
            <person name="Racz N."/>
            <person name="Riley R."/>
            <person name="Savchenko A."/>
            <person name="Shiryaev A."/>
            <person name="Soop K."/>
            <person name="Spirin V."/>
            <person name="Szebenyi C."/>
            <person name="Tomsovsky M."/>
            <person name="Tulloss R.E."/>
            <person name="Uehling J."/>
            <person name="Grigoriev I.V."/>
            <person name="Vagvolgyi C."/>
            <person name="Papp T."/>
            <person name="Martin F.M."/>
            <person name="Miettinen O."/>
            <person name="Hibbett D.S."/>
            <person name="Nagy L.G."/>
        </authorList>
    </citation>
    <scope>NUCLEOTIDE SEQUENCE [LARGE SCALE GENOMIC DNA]</scope>
    <source>
        <strain evidence="7 8">CBS 962.96</strain>
    </source>
</reference>
<dbReference type="GO" id="GO:0097505">
    <property type="term" value="C:Rad6-Rad18 complex"/>
    <property type="evidence" value="ECO:0007669"/>
    <property type="project" value="TreeGrafter"/>
</dbReference>
<proteinExistence type="predicted"/>
<feature type="region of interest" description="Disordered" evidence="5">
    <location>
        <begin position="1"/>
        <end position="77"/>
    </location>
</feature>
<evidence type="ECO:0000256" key="4">
    <source>
        <dbReference type="PROSITE-ProRule" id="PRU00175"/>
    </source>
</evidence>
<keyword evidence="1" id="KW-0479">Metal-binding</keyword>
<dbReference type="Proteomes" id="UP000297245">
    <property type="component" value="Unassembled WGS sequence"/>
</dbReference>
<dbReference type="SUPFAM" id="SSF57850">
    <property type="entry name" value="RING/U-box"/>
    <property type="match status" value="1"/>
</dbReference>
<dbReference type="PANTHER" id="PTHR14134">
    <property type="entry name" value="E3 UBIQUITIN-PROTEIN LIGASE RAD18"/>
    <property type="match status" value="1"/>
</dbReference>
<feature type="compositionally biased region" description="Basic and acidic residues" evidence="5">
    <location>
        <begin position="25"/>
        <end position="39"/>
    </location>
</feature>
<dbReference type="GO" id="GO:0008270">
    <property type="term" value="F:zinc ion binding"/>
    <property type="evidence" value="ECO:0007669"/>
    <property type="project" value="UniProtKB-KW"/>
</dbReference>
<organism evidence="7 8">
    <name type="scientific">Dendrothele bispora (strain CBS 962.96)</name>
    <dbReference type="NCBI Taxonomy" id="1314807"/>
    <lineage>
        <taxon>Eukaryota</taxon>
        <taxon>Fungi</taxon>
        <taxon>Dikarya</taxon>
        <taxon>Basidiomycota</taxon>
        <taxon>Agaricomycotina</taxon>
        <taxon>Agaricomycetes</taxon>
        <taxon>Agaricomycetidae</taxon>
        <taxon>Agaricales</taxon>
        <taxon>Agaricales incertae sedis</taxon>
        <taxon>Dendrothele</taxon>
    </lineage>
</organism>
<keyword evidence="3" id="KW-0862">Zinc</keyword>
<protein>
    <submittedName>
        <fullName evidence="7">RING/U-box</fullName>
    </submittedName>
</protein>
<evidence type="ECO:0000256" key="1">
    <source>
        <dbReference type="ARBA" id="ARBA00022723"/>
    </source>
</evidence>
<gene>
    <name evidence="7" type="ORF">K435DRAFT_44581</name>
</gene>
<dbReference type="GO" id="GO:0005634">
    <property type="term" value="C:nucleus"/>
    <property type="evidence" value="ECO:0007669"/>
    <property type="project" value="TreeGrafter"/>
</dbReference>
<dbReference type="GO" id="GO:0006513">
    <property type="term" value="P:protein monoubiquitination"/>
    <property type="evidence" value="ECO:0007669"/>
    <property type="project" value="InterPro"/>
</dbReference>
<dbReference type="Gene3D" id="3.30.40.10">
    <property type="entry name" value="Zinc/RING finger domain, C3HC4 (zinc finger)"/>
    <property type="match status" value="1"/>
</dbReference>
<dbReference type="PANTHER" id="PTHR14134:SF2">
    <property type="entry name" value="E3 UBIQUITIN-PROTEIN LIGASE RAD18"/>
    <property type="match status" value="1"/>
</dbReference>
<dbReference type="GO" id="GO:0061630">
    <property type="term" value="F:ubiquitin protein ligase activity"/>
    <property type="evidence" value="ECO:0007669"/>
    <property type="project" value="InterPro"/>
</dbReference>
<dbReference type="SMART" id="SM00184">
    <property type="entry name" value="RING"/>
    <property type="match status" value="1"/>
</dbReference>
<dbReference type="InterPro" id="IPR018957">
    <property type="entry name" value="Znf_C3HC4_RING-type"/>
</dbReference>